<dbReference type="eggNOG" id="COG2057">
    <property type="taxonomic scope" value="Bacteria"/>
</dbReference>
<evidence type="ECO:0000313" key="1">
    <source>
        <dbReference type="EMBL" id="ACZ38043.1"/>
    </source>
</evidence>
<dbReference type="Gene3D" id="3.40.1080.10">
    <property type="entry name" value="Glutaconate Coenzyme A-transferase"/>
    <property type="match status" value="1"/>
</dbReference>
<gene>
    <name evidence="1" type="ordered locus">Sthe_0606</name>
</gene>
<dbReference type="InterPro" id="IPR004165">
    <property type="entry name" value="CoA_trans_fam_I"/>
</dbReference>
<dbReference type="GO" id="GO:0018730">
    <property type="term" value="F:glutaconate CoA-transferase activity"/>
    <property type="evidence" value="ECO:0007669"/>
    <property type="project" value="UniProtKB-EC"/>
</dbReference>
<accession>D1C1C6</accession>
<reference evidence="1 2" key="2">
    <citation type="journal article" date="2010" name="Stand. Genomic Sci.">
        <title>Complete genome sequence of Desulfohalobium retbaense type strain (HR(100)).</title>
        <authorList>
            <person name="Spring S."/>
            <person name="Nolan M."/>
            <person name="Lapidus A."/>
            <person name="Glavina Del Rio T."/>
            <person name="Copeland A."/>
            <person name="Tice H."/>
            <person name="Cheng J.F."/>
            <person name="Lucas S."/>
            <person name="Land M."/>
            <person name="Chen F."/>
            <person name="Bruce D."/>
            <person name="Goodwin L."/>
            <person name="Pitluck S."/>
            <person name="Ivanova N."/>
            <person name="Mavromatis K."/>
            <person name="Mikhailova N."/>
            <person name="Pati A."/>
            <person name="Chen A."/>
            <person name="Palaniappan K."/>
            <person name="Hauser L."/>
            <person name="Chang Y.J."/>
            <person name="Jeffries C.D."/>
            <person name="Munk C."/>
            <person name="Kiss H."/>
            <person name="Chain P."/>
            <person name="Han C."/>
            <person name="Brettin T."/>
            <person name="Detter J.C."/>
            <person name="Schuler E."/>
            <person name="Goker M."/>
            <person name="Rohde M."/>
            <person name="Bristow J."/>
            <person name="Eisen J.A."/>
            <person name="Markowitz V."/>
            <person name="Hugenholtz P."/>
            <person name="Kyrpides N.C."/>
            <person name="Klenk H.P."/>
        </authorList>
    </citation>
    <scope>NUCLEOTIDE SEQUENCE [LARGE SCALE GENOMIC DNA]</scope>
    <source>
        <strain evidence="2">ATCC 49802 / DSM 20745 / S 6022</strain>
    </source>
</reference>
<dbReference type="SUPFAM" id="SSF100950">
    <property type="entry name" value="NagB/RpiA/CoA transferase-like"/>
    <property type="match status" value="1"/>
</dbReference>
<dbReference type="PANTHER" id="PTHR43293">
    <property type="entry name" value="ACETATE COA-TRANSFERASE YDIF"/>
    <property type="match status" value="1"/>
</dbReference>
<keyword evidence="2" id="KW-1185">Reference proteome</keyword>
<dbReference type="AlphaFoldDB" id="D1C1C6"/>
<protein>
    <submittedName>
        <fullName evidence="1">Glutaconate CoA-transferase</fullName>
        <ecNumber evidence="1">2.8.3.12</ecNumber>
    </submittedName>
</protein>
<name>D1C1C6_SPHTD</name>
<dbReference type="HOGENOM" id="CLU_069088_0_0_0"/>
<dbReference type="STRING" id="479434.Sthe_0606"/>
<keyword evidence="1" id="KW-0808">Transferase</keyword>
<dbReference type="InterPro" id="IPR037171">
    <property type="entry name" value="NagB/RpiA_transferase-like"/>
</dbReference>
<sequence>MEYTANEMMTIAAARALKDDDVCFVGIGLPSAACNLARLTHAPNLTLIYESGTIGARPDVLPLSIGDGELCETALTTVSVPEMFRYWLQGGRISVGFLGGAQIDRFGNINSTVIGDYRQPKVRLPGAGGATEIATHCGQIFVIMRHSLRAFVEKVDFMTSLGHGSGGDDRQRRGVTTAGPTLVVTDLCIMRPDPETKELTVVSLHEGVEPEQVQEQTGWPLRFADNLERTPPPTEEELTALRDLQARTAKAHAATE</sequence>
<organism evidence="1 2">
    <name type="scientific">Sphaerobacter thermophilus (strain ATCC 49802 / DSM 20745 / KCCM 41009 / NCIMB 13125 / S 6022)</name>
    <dbReference type="NCBI Taxonomy" id="479434"/>
    <lineage>
        <taxon>Bacteria</taxon>
        <taxon>Pseudomonadati</taxon>
        <taxon>Thermomicrobiota</taxon>
        <taxon>Thermomicrobia</taxon>
        <taxon>Sphaerobacterales</taxon>
        <taxon>Sphaerobacterineae</taxon>
        <taxon>Sphaerobacteraceae</taxon>
        <taxon>Sphaerobacter</taxon>
    </lineage>
</organism>
<proteinExistence type="predicted"/>
<dbReference type="KEGG" id="sti:Sthe_0606"/>
<reference evidence="2" key="1">
    <citation type="submission" date="2009-11" db="EMBL/GenBank/DDBJ databases">
        <title>The complete chromosome 1 of Sphaerobacter thermophilus DSM 20745.</title>
        <authorList>
            <person name="Lucas S."/>
            <person name="Copeland A."/>
            <person name="Lapidus A."/>
            <person name="Glavina del Rio T."/>
            <person name="Dalin E."/>
            <person name="Tice H."/>
            <person name="Bruce D."/>
            <person name="Goodwin L."/>
            <person name="Pitluck S."/>
            <person name="Kyrpides N."/>
            <person name="Mavromatis K."/>
            <person name="Ivanova N."/>
            <person name="Mikhailova N."/>
            <person name="LaButti K.M."/>
            <person name="Clum A."/>
            <person name="Sun H.I."/>
            <person name="Brettin T."/>
            <person name="Detter J.C."/>
            <person name="Han C."/>
            <person name="Larimer F."/>
            <person name="Land M."/>
            <person name="Hauser L."/>
            <person name="Markowitz V."/>
            <person name="Cheng J.F."/>
            <person name="Hugenholtz P."/>
            <person name="Woyke T."/>
            <person name="Wu D."/>
            <person name="Steenblock K."/>
            <person name="Schneider S."/>
            <person name="Pukall R."/>
            <person name="Goeker M."/>
            <person name="Klenk H.P."/>
            <person name="Eisen J.A."/>
        </authorList>
    </citation>
    <scope>NUCLEOTIDE SEQUENCE [LARGE SCALE GENOMIC DNA]</scope>
    <source>
        <strain evidence="2">ATCC 49802 / DSM 20745 / S 6022</strain>
    </source>
</reference>
<dbReference type="PANTHER" id="PTHR43293:SF3">
    <property type="entry name" value="CHOLESTEROL RING-CLEAVING HYDROLASE IPDB SUBUNIT"/>
    <property type="match status" value="1"/>
</dbReference>
<dbReference type="FunCoup" id="D1C1C6">
    <property type="interactions" value="54"/>
</dbReference>
<dbReference type="EC" id="2.8.3.12" evidence="1"/>
<dbReference type="Pfam" id="PF01144">
    <property type="entry name" value="CoA_trans"/>
    <property type="match status" value="1"/>
</dbReference>
<dbReference type="InParanoid" id="D1C1C6"/>
<dbReference type="SMART" id="SM00882">
    <property type="entry name" value="CoA_trans"/>
    <property type="match status" value="1"/>
</dbReference>
<dbReference type="Proteomes" id="UP000002027">
    <property type="component" value="Chromosome 1"/>
</dbReference>
<evidence type="ECO:0000313" key="2">
    <source>
        <dbReference type="Proteomes" id="UP000002027"/>
    </source>
</evidence>
<dbReference type="EMBL" id="CP001823">
    <property type="protein sequence ID" value="ACZ38043.1"/>
    <property type="molecule type" value="Genomic_DNA"/>
</dbReference>